<dbReference type="EMBL" id="ML991844">
    <property type="protein sequence ID" value="KAF2230300.1"/>
    <property type="molecule type" value="Genomic_DNA"/>
</dbReference>
<feature type="coiled-coil region" evidence="1">
    <location>
        <begin position="401"/>
        <end position="460"/>
    </location>
</feature>
<feature type="compositionally biased region" description="Basic and acidic residues" evidence="2">
    <location>
        <begin position="90"/>
        <end position="104"/>
    </location>
</feature>
<sequence>MWTPRSRDSNGPQDVNRPYSVRAMARNFSISSQPSQPGSGGYESDQSSDTTGEEQITQMQNATVPLVWQRQDRLSQKLGNTLVQVSSMVHHSEDANQTDDDVRSRASTLAGDDRDYDFPEKTPTATEHVRELNFDDEDSEEDEPPAPHIPGPLEQQLAALMSKVVFLERENPTIAVSPEEYDGLKEKVSVLEAEKIQWNKRHEALFALRDEDVENNILIRGLLAKERYDHESMKKLRDDDLNNVLVLRSKLADATRKLQRLDGTPQNSPSARGSSTPRERPRSIVMERRDTSNDLFQAARNAALEQRALELEQANDTLLKRVAEIRKTEVAHEKAWQRALELEKENRVLTQENAELKKDRVAGDKAWRAVVDGLQERLGEIRKTEVAGQKAPHMPNTHSSNALLLRQVEAVHEENASLRERMSQRVQKLRCEKEALQREVHAKEDEHADLERQVVRLQKKTDSGCPVCGS</sequence>
<reference evidence="3" key="1">
    <citation type="journal article" date="2020" name="Stud. Mycol.">
        <title>101 Dothideomycetes genomes: a test case for predicting lifestyles and emergence of pathogens.</title>
        <authorList>
            <person name="Haridas S."/>
            <person name="Albert R."/>
            <person name="Binder M."/>
            <person name="Bloem J."/>
            <person name="Labutti K."/>
            <person name="Salamov A."/>
            <person name="Andreopoulos B."/>
            <person name="Baker S."/>
            <person name="Barry K."/>
            <person name="Bills G."/>
            <person name="Bluhm B."/>
            <person name="Cannon C."/>
            <person name="Castanera R."/>
            <person name="Culley D."/>
            <person name="Daum C."/>
            <person name="Ezra D."/>
            <person name="Gonzalez J."/>
            <person name="Henrissat B."/>
            <person name="Kuo A."/>
            <person name="Liang C."/>
            <person name="Lipzen A."/>
            <person name="Lutzoni F."/>
            <person name="Magnuson J."/>
            <person name="Mondo S."/>
            <person name="Nolan M."/>
            <person name="Ohm R."/>
            <person name="Pangilinan J."/>
            <person name="Park H.-J."/>
            <person name="Ramirez L."/>
            <person name="Alfaro M."/>
            <person name="Sun H."/>
            <person name="Tritt A."/>
            <person name="Yoshinaga Y."/>
            <person name="Zwiers L.-H."/>
            <person name="Turgeon B."/>
            <person name="Goodwin S."/>
            <person name="Spatafora J."/>
            <person name="Crous P."/>
            <person name="Grigoriev I."/>
        </authorList>
    </citation>
    <scope>NUCLEOTIDE SEQUENCE</scope>
    <source>
        <strain evidence="3">Tuck. ex Michener</strain>
    </source>
</reference>
<feature type="region of interest" description="Disordered" evidence="2">
    <location>
        <begin position="90"/>
        <end position="127"/>
    </location>
</feature>
<feature type="compositionally biased region" description="Basic and acidic residues" evidence="2">
    <location>
        <begin position="277"/>
        <end position="288"/>
    </location>
</feature>
<feature type="compositionally biased region" description="Polar residues" evidence="2">
    <location>
        <begin position="264"/>
        <end position="276"/>
    </location>
</feature>
<proteinExistence type="predicted"/>
<gene>
    <name evidence="3" type="ORF">EV356DRAFT_454170</name>
</gene>
<feature type="compositionally biased region" description="Polar residues" evidence="2">
    <location>
        <begin position="44"/>
        <end position="57"/>
    </location>
</feature>
<evidence type="ECO:0000313" key="4">
    <source>
        <dbReference type="Proteomes" id="UP000800092"/>
    </source>
</evidence>
<organism evidence="3 4">
    <name type="scientific">Viridothelium virens</name>
    <name type="common">Speckled blister lichen</name>
    <name type="synonym">Trypethelium virens</name>
    <dbReference type="NCBI Taxonomy" id="1048519"/>
    <lineage>
        <taxon>Eukaryota</taxon>
        <taxon>Fungi</taxon>
        <taxon>Dikarya</taxon>
        <taxon>Ascomycota</taxon>
        <taxon>Pezizomycotina</taxon>
        <taxon>Dothideomycetes</taxon>
        <taxon>Dothideomycetes incertae sedis</taxon>
        <taxon>Trypetheliales</taxon>
        <taxon>Trypetheliaceae</taxon>
        <taxon>Viridothelium</taxon>
    </lineage>
</organism>
<feature type="region of interest" description="Disordered" evidence="2">
    <location>
        <begin position="1"/>
        <end position="57"/>
    </location>
</feature>
<feature type="compositionally biased region" description="Basic and acidic residues" evidence="2">
    <location>
        <begin position="111"/>
        <end position="120"/>
    </location>
</feature>
<evidence type="ECO:0000256" key="1">
    <source>
        <dbReference type="SAM" id="Coils"/>
    </source>
</evidence>
<dbReference type="AlphaFoldDB" id="A0A6A6GXU7"/>
<evidence type="ECO:0000256" key="2">
    <source>
        <dbReference type="SAM" id="MobiDB-lite"/>
    </source>
</evidence>
<accession>A0A6A6GXU7</accession>
<protein>
    <submittedName>
        <fullName evidence="3">Uncharacterized protein</fullName>
    </submittedName>
</protein>
<dbReference type="Proteomes" id="UP000800092">
    <property type="component" value="Unassembled WGS sequence"/>
</dbReference>
<evidence type="ECO:0000313" key="3">
    <source>
        <dbReference type="EMBL" id="KAF2230300.1"/>
    </source>
</evidence>
<keyword evidence="4" id="KW-1185">Reference proteome</keyword>
<feature type="coiled-coil region" evidence="1">
    <location>
        <begin position="301"/>
        <end position="359"/>
    </location>
</feature>
<dbReference type="OrthoDB" id="4186885at2759"/>
<feature type="region of interest" description="Disordered" evidence="2">
    <location>
        <begin position="256"/>
        <end position="288"/>
    </location>
</feature>
<keyword evidence="1" id="KW-0175">Coiled coil</keyword>
<name>A0A6A6GXU7_VIRVR</name>